<dbReference type="PaxDb" id="2903-EOD09422"/>
<protein>
    <recommendedName>
        <fullName evidence="5">Tyrosine-protein kinase ephrin type A/B receptor-like domain-containing protein</fullName>
    </recommendedName>
</protein>
<accession>A0A0D3IDT7</accession>
<dbReference type="AlphaFoldDB" id="A0A0D3IDT7"/>
<keyword evidence="1" id="KW-1133">Transmembrane helix</keyword>
<evidence type="ECO:0000256" key="2">
    <source>
        <dbReference type="SAM" id="SignalP"/>
    </source>
</evidence>
<organism evidence="3 4">
    <name type="scientific">Emiliania huxleyi (strain CCMP1516)</name>
    <dbReference type="NCBI Taxonomy" id="280463"/>
    <lineage>
        <taxon>Eukaryota</taxon>
        <taxon>Haptista</taxon>
        <taxon>Haptophyta</taxon>
        <taxon>Prymnesiophyceae</taxon>
        <taxon>Isochrysidales</taxon>
        <taxon>Noelaerhabdaceae</taxon>
        <taxon>Emiliania</taxon>
    </lineage>
</organism>
<keyword evidence="1" id="KW-0472">Membrane</keyword>
<evidence type="ECO:0000313" key="3">
    <source>
        <dbReference type="EnsemblProtists" id="EOD09422"/>
    </source>
</evidence>
<dbReference type="KEGG" id="ehx:EMIHUDRAFT_448355"/>
<keyword evidence="1" id="KW-0812">Transmembrane</keyword>
<sequence>MGLPCIVLAYALALSSSPTVVLTHTKSEGRLDSHQLFLDYASSAVEETRWSVEERLLPPWLALKPTSGILPAGQAEGGLFVVSAAPNVPERIEPYRSSVHLTLTSDAFNDTFVAVPILLIVAPATSAHHSMWGEAQLVTGSAGGGGSAAYRCDRHRQKPPLPSTLGAKLADKSVRHFDEETLRKGRAEQTFLGVDVGVEQAVVFTACDSEGLRVSHSLPSEGLRVAHAIWKPEEVEEVRQHHGPQAWQVVLRDRASGQERKIQYVYSSSGRYEATVAAPLVGEYELLLFLDWTHESARGERRLSENVPEGGGRWSREPVDTLYLVARCPPPLVPLPSRECGCPAGYEDHGYMACEPCAFGTHKPQPGNDACIPETWPVIVTTFGTFLGLVLLVVLLVYARRGWQRHLLASAAADRENACKQKRIRHAVLKVTTLEHPLAVMPLFRLRELGSLVSYEEARDAGALRCCDTVQSAVAFAVRHPLVFVSHQWLSLTHPDPESLHYPRLAIGSIPFCVACSHYFVVCAPEAQHLGSNPPSLVNAETYLQRGWCRLEQWAFLAINGAEQMYVFETALAHLSQRRRWIEESVNVFQGSLPSPGLPGHFTHEEDKALLVDVVLGLYGLAVVAAIDPSVASSGRGVGRTSSLARSELGRALRDRHRDALAGSVEHGVVARCAEDGRRCGGGGLPASSVQRLQCDGGGAASSQLVELIAERRSLVFPREHFGDLVDRLEAELEWAALTGRSSASETYHAARSARMTLRISLDSLEDGDKSVSWVEGVKHGVKGEG</sequence>
<dbReference type="RefSeq" id="XP_005761851.1">
    <property type="nucleotide sequence ID" value="XM_005761794.1"/>
</dbReference>
<evidence type="ECO:0008006" key="5">
    <source>
        <dbReference type="Google" id="ProtNLM"/>
    </source>
</evidence>
<evidence type="ECO:0000313" key="4">
    <source>
        <dbReference type="Proteomes" id="UP000013827"/>
    </source>
</evidence>
<reference evidence="3" key="2">
    <citation type="submission" date="2024-10" db="UniProtKB">
        <authorList>
            <consortium name="EnsemblProtists"/>
        </authorList>
    </citation>
    <scope>IDENTIFICATION</scope>
</reference>
<proteinExistence type="predicted"/>
<name>A0A0D3IDT7_EMIH1</name>
<keyword evidence="4" id="KW-1185">Reference proteome</keyword>
<dbReference type="HOGENOM" id="CLU_356963_0_0_1"/>
<dbReference type="GeneID" id="17255606"/>
<keyword evidence="2" id="KW-0732">Signal</keyword>
<reference evidence="4" key="1">
    <citation type="journal article" date="2013" name="Nature">
        <title>Pan genome of the phytoplankton Emiliania underpins its global distribution.</title>
        <authorList>
            <person name="Read B.A."/>
            <person name="Kegel J."/>
            <person name="Klute M.J."/>
            <person name="Kuo A."/>
            <person name="Lefebvre S.C."/>
            <person name="Maumus F."/>
            <person name="Mayer C."/>
            <person name="Miller J."/>
            <person name="Monier A."/>
            <person name="Salamov A."/>
            <person name="Young J."/>
            <person name="Aguilar M."/>
            <person name="Claverie J.M."/>
            <person name="Frickenhaus S."/>
            <person name="Gonzalez K."/>
            <person name="Herman E.K."/>
            <person name="Lin Y.C."/>
            <person name="Napier J."/>
            <person name="Ogata H."/>
            <person name="Sarno A.F."/>
            <person name="Shmutz J."/>
            <person name="Schroeder D."/>
            <person name="de Vargas C."/>
            <person name="Verret F."/>
            <person name="von Dassow P."/>
            <person name="Valentin K."/>
            <person name="Van de Peer Y."/>
            <person name="Wheeler G."/>
            <person name="Dacks J.B."/>
            <person name="Delwiche C.F."/>
            <person name="Dyhrman S.T."/>
            <person name="Glockner G."/>
            <person name="John U."/>
            <person name="Richards T."/>
            <person name="Worden A.Z."/>
            <person name="Zhang X."/>
            <person name="Grigoriev I.V."/>
            <person name="Allen A.E."/>
            <person name="Bidle K."/>
            <person name="Borodovsky M."/>
            <person name="Bowler C."/>
            <person name="Brownlee C."/>
            <person name="Cock J.M."/>
            <person name="Elias M."/>
            <person name="Gladyshev V.N."/>
            <person name="Groth M."/>
            <person name="Guda C."/>
            <person name="Hadaegh A."/>
            <person name="Iglesias-Rodriguez M.D."/>
            <person name="Jenkins J."/>
            <person name="Jones B.M."/>
            <person name="Lawson T."/>
            <person name="Leese F."/>
            <person name="Lindquist E."/>
            <person name="Lobanov A."/>
            <person name="Lomsadze A."/>
            <person name="Malik S.B."/>
            <person name="Marsh M.E."/>
            <person name="Mackinder L."/>
            <person name="Mock T."/>
            <person name="Mueller-Roeber B."/>
            <person name="Pagarete A."/>
            <person name="Parker M."/>
            <person name="Probert I."/>
            <person name="Quesneville H."/>
            <person name="Raines C."/>
            <person name="Rensing S.A."/>
            <person name="Riano-Pachon D.M."/>
            <person name="Richier S."/>
            <person name="Rokitta S."/>
            <person name="Shiraiwa Y."/>
            <person name="Soanes D.M."/>
            <person name="van der Giezen M."/>
            <person name="Wahlund T.M."/>
            <person name="Williams B."/>
            <person name="Wilson W."/>
            <person name="Wolfe G."/>
            <person name="Wurch L.L."/>
        </authorList>
    </citation>
    <scope>NUCLEOTIDE SEQUENCE</scope>
</reference>
<feature type="signal peptide" evidence="2">
    <location>
        <begin position="1"/>
        <end position="23"/>
    </location>
</feature>
<dbReference type="EnsemblProtists" id="EOD09422">
    <property type="protein sequence ID" value="EOD09422"/>
    <property type="gene ID" value="EMIHUDRAFT_448355"/>
</dbReference>
<feature type="transmembrane region" description="Helical" evidence="1">
    <location>
        <begin position="376"/>
        <end position="398"/>
    </location>
</feature>
<evidence type="ECO:0000256" key="1">
    <source>
        <dbReference type="SAM" id="Phobius"/>
    </source>
</evidence>
<dbReference type="Proteomes" id="UP000013827">
    <property type="component" value="Unassembled WGS sequence"/>
</dbReference>
<feature type="chain" id="PRO_5044208533" description="Tyrosine-protein kinase ephrin type A/B receptor-like domain-containing protein" evidence="2">
    <location>
        <begin position="24"/>
        <end position="786"/>
    </location>
</feature>